<keyword evidence="3 4" id="KW-0238">DNA-binding</keyword>
<dbReference type="InterPro" id="IPR009057">
    <property type="entry name" value="Homeodomain-like_sf"/>
</dbReference>
<name>A0A3Q0DHB1_MESAU</name>
<dbReference type="SUPFAM" id="SSF46689">
    <property type="entry name" value="Homeodomain-like"/>
    <property type="match status" value="1"/>
</dbReference>
<dbReference type="GeneID" id="110343751"/>
<feature type="DNA-binding region" description="Homeobox" evidence="3">
    <location>
        <begin position="26"/>
        <end position="85"/>
    </location>
</feature>
<evidence type="ECO:0000313" key="8">
    <source>
        <dbReference type="RefSeq" id="XP_021091704.2"/>
    </source>
</evidence>
<dbReference type="Proteomes" id="UP000886700">
    <property type="component" value="Unplaced"/>
</dbReference>
<evidence type="ECO:0000256" key="3">
    <source>
        <dbReference type="PROSITE-ProRule" id="PRU00108"/>
    </source>
</evidence>
<dbReference type="AlphaFoldDB" id="A0A3Q0DHB1"/>
<evidence type="ECO:0000313" key="9">
    <source>
        <dbReference type="RefSeq" id="XP_040603788.1"/>
    </source>
</evidence>
<dbReference type="RefSeq" id="XP_021091704.2">
    <property type="nucleotide sequence ID" value="XM_021236045.2"/>
</dbReference>
<feature type="domain" description="Homeobox" evidence="6">
    <location>
        <begin position="24"/>
        <end position="84"/>
    </location>
</feature>
<dbReference type="PANTHER" id="PTHR24341">
    <property type="entry name" value="HOMEOBOX PROTEIN ENGRAILED"/>
    <property type="match status" value="1"/>
</dbReference>
<feature type="compositionally biased region" description="Low complexity" evidence="5">
    <location>
        <begin position="224"/>
        <end position="240"/>
    </location>
</feature>
<dbReference type="CDD" id="cd00086">
    <property type="entry name" value="homeodomain"/>
    <property type="match status" value="1"/>
</dbReference>
<proteinExistence type="predicted"/>
<dbReference type="SMART" id="SM00389">
    <property type="entry name" value="HOX"/>
    <property type="match status" value="1"/>
</dbReference>
<evidence type="ECO:0000256" key="4">
    <source>
        <dbReference type="RuleBase" id="RU000682"/>
    </source>
</evidence>
<evidence type="ECO:0000256" key="5">
    <source>
        <dbReference type="SAM" id="MobiDB-lite"/>
    </source>
</evidence>
<dbReference type="InterPro" id="IPR050720">
    <property type="entry name" value="Engrailed_Homeobox_TFs"/>
</dbReference>
<evidence type="ECO:0000256" key="1">
    <source>
        <dbReference type="ARBA" id="ARBA00004123"/>
    </source>
</evidence>
<dbReference type="Gene3D" id="1.10.10.60">
    <property type="entry name" value="Homeodomain-like"/>
    <property type="match status" value="1"/>
</dbReference>
<evidence type="ECO:0000256" key="2">
    <source>
        <dbReference type="ARBA" id="ARBA00023242"/>
    </source>
</evidence>
<organism evidence="7 8">
    <name type="scientific">Mesocricetus auratus</name>
    <name type="common">Golden hamster</name>
    <dbReference type="NCBI Taxonomy" id="10036"/>
    <lineage>
        <taxon>Eukaryota</taxon>
        <taxon>Metazoa</taxon>
        <taxon>Chordata</taxon>
        <taxon>Craniata</taxon>
        <taxon>Vertebrata</taxon>
        <taxon>Euteleostomi</taxon>
        <taxon>Mammalia</taxon>
        <taxon>Eutheria</taxon>
        <taxon>Euarchontoglires</taxon>
        <taxon>Glires</taxon>
        <taxon>Rodentia</taxon>
        <taxon>Myomorpha</taxon>
        <taxon>Muroidea</taxon>
        <taxon>Cricetidae</taxon>
        <taxon>Cricetinae</taxon>
        <taxon>Mesocricetus</taxon>
    </lineage>
</organism>
<keyword evidence="2 3" id="KW-0539">Nucleus</keyword>
<gene>
    <name evidence="8 9" type="primary">Cphxl</name>
</gene>
<sequence length="334" mass="37073">MEDSQMTSKDKDKNCSKARAGWGRGKSKPRHKFAQDHLKILQQLFEKDPYPNYLTKDKLAAQFGCQVCVIENWFQNRRSRLPSKLRGKNYDGRTTPESQDSGLPGHQGTQSLSACDTAGQVCSVETQEASGEQVDSPDSMVQSVRMRSSACPVCYQGAGGSGSSFSLGTTNFTPPPMCEQSAMGNWIKTWYSQSSTSSVFGYVPRSGQGQMDSKYSWLFPKQQQNNWGHQQQQQQPQSDQETSFADRLMVHQSQQDLGQQAPFFLSEHQEHFRLSGDAAGSQMQPAHLAGQQGAANSYACASAGEGSSQHIPEGSPRLCWDQPARQECWEHRQV</sequence>
<reference evidence="8 9" key="1">
    <citation type="submission" date="2025-05" db="UniProtKB">
        <authorList>
            <consortium name="RefSeq"/>
        </authorList>
    </citation>
    <scope>IDENTIFICATION</scope>
    <source>
        <tissue evidence="8 9">Liver</tissue>
    </source>
</reference>
<dbReference type="Pfam" id="PF00046">
    <property type="entry name" value="Homeodomain"/>
    <property type="match status" value="1"/>
</dbReference>
<accession>A0A3Q0DHB1</accession>
<dbReference type="PANTHER" id="PTHR24341:SF1">
    <property type="entry name" value="CYTOPLASMIC POLYADENYLATED HOMEOBOX-LIKE PROTEIN"/>
    <property type="match status" value="1"/>
</dbReference>
<feature type="region of interest" description="Disordered" evidence="5">
    <location>
        <begin position="83"/>
        <end position="110"/>
    </location>
</feature>
<feature type="region of interest" description="Disordered" evidence="5">
    <location>
        <begin position="224"/>
        <end position="243"/>
    </location>
</feature>
<protein>
    <submittedName>
        <fullName evidence="8 9">Cytoplasmic polyadenylated homeobox-like</fullName>
    </submittedName>
</protein>
<keyword evidence="7" id="KW-1185">Reference proteome</keyword>
<dbReference type="PROSITE" id="PS50071">
    <property type="entry name" value="HOMEOBOX_2"/>
    <property type="match status" value="1"/>
</dbReference>
<feature type="region of interest" description="Disordered" evidence="5">
    <location>
        <begin position="1"/>
        <end position="31"/>
    </location>
</feature>
<dbReference type="RefSeq" id="XP_040603788.1">
    <property type="nucleotide sequence ID" value="XM_040747854.1"/>
</dbReference>
<evidence type="ECO:0000313" key="7">
    <source>
        <dbReference type="Proteomes" id="UP000886700"/>
    </source>
</evidence>
<evidence type="ECO:0000259" key="6">
    <source>
        <dbReference type="PROSITE" id="PS50071"/>
    </source>
</evidence>
<dbReference type="KEGG" id="maua:110343751"/>
<dbReference type="GO" id="GO:0000978">
    <property type="term" value="F:RNA polymerase II cis-regulatory region sequence-specific DNA binding"/>
    <property type="evidence" value="ECO:0007669"/>
    <property type="project" value="TreeGrafter"/>
</dbReference>
<dbReference type="GO" id="GO:0005634">
    <property type="term" value="C:nucleus"/>
    <property type="evidence" value="ECO:0007669"/>
    <property type="project" value="UniProtKB-SubCell"/>
</dbReference>
<dbReference type="InterPro" id="IPR001356">
    <property type="entry name" value="HD"/>
</dbReference>
<keyword evidence="3 4" id="KW-0371">Homeobox</keyword>
<comment type="subcellular location">
    <subcellularLocation>
        <location evidence="1 3 4">Nucleus</location>
    </subcellularLocation>
</comment>
<feature type="compositionally biased region" description="Polar residues" evidence="5">
    <location>
        <begin position="95"/>
        <end position="110"/>
    </location>
</feature>
<dbReference type="GO" id="GO:0000981">
    <property type="term" value="F:DNA-binding transcription factor activity, RNA polymerase II-specific"/>
    <property type="evidence" value="ECO:0007669"/>
    <property type="project" value="TreeGrafter"/>
</dbReference>